<feature type="domain" description="HTH cro/C1-type" evidence="1">
    <location>
        <begin position="6"/>
        <end position="61"/>
    </location>
</feature>
<dbReference type="PROSITE" id="PS50943">
    <property type="entry name" value="HTH_CROC1"/>
    <property type="match status" value="1"/>
</dbReference>
<evidence type="ECO:0000313" key="2">
    <source>
        <dbReference type="EMBL" id="ARP59791.1"/>
    </source>
</evidence>
<sequence>MGARDIKALRQLIGLSQNEFARLIGVSELTVNRWECGHVQPKLASIKRIESLVGAKNLQVIQSTLIYNMPLLEVAEDIQKRIQAKRCER</sequence>
<accession>A0A1W6WTA5</accession>
<dbReference type="GO" id="GO:0003677">
    <property type="term" value="F:DNA binding"/>
    <property type="evidence" value="ECO:0007669"/>
    <property type="project" value="InterPro"/>
</dbReference>
<dbReference type="Gene3D" id="1.10.260.40">
    <property type="entry name" value="lambda repressor-like DNA-binding domains"/>
    <property type="match status" value="1"/>
</dbReference>
<keyword evidence="3" id="KW-1185">Reference proteome</keyword>
<dbReference type="InterPro" id="IPR010982">
    <property type="entry name" value="Lambda_DNA-bd_dom_sf"/>
</dbReference>
<organism evidence="2 3">
    <name type="scientific">Bacillus thuringiensis</name>
    <dbReference type="NCBI Taxonomy" id="1428"/>
    <lineage>
        <taxon>Bacteria</taxon>
        <taxon>Bacillati</taxon>
        <taxon>Bacillota</taxon>
        <taxon>Bacilli</taxon>
        <taxon>Bacillales</taxon>
        <taxon>Bacillaceae</taxon>
        <taxon>Bacillus</taxon>
        <taxon>Bacillus cereus group</taxon>
    </lineage>
</organism>
<gene>
    <name evidence="2" type="ORF">CAB88_23005</name>
</gene>
<dbReference type="SMART" id="SM00530">
    <property type="entry name" value="HTH_XRE"/>
    <property type="match status" value="1"/>
</dbReference>
<dbReference type="SUPFAM" id="SSF47413">
    <property type="entry name" value="lambda repressor-like DNA-binding domains"/>
    <property type="match status" value="1"/>
</dbReference>
<dbReference type="AlphaFoldDB" id="A0A1W6WTA5"/>
<dbReference type="Pfam" id="PF01381">
    <property type="entry name" value="HTH_3"/>
    <property type="match status" value="1"/>
</dbReference>
<evidence type="ECO:0000313" key="3">
    <source>
        <dbReference type="Proteomes" id="UP000194143"/>
    </source>
</evidence>
<protein>
    <submittedName>
        <fullName evidence="2">Transcriptional regulator</fullName>
    </submittedName>
</protein>
<proteinExistence type="predicted"/>
<reference evidence="2 3" key="1">
    <citation type="submission" date="2017-04" db="EMBL/GenBank/DDBJ databases">
        <title>Complete Genome Sequence of Bacillus thuringiensis type Strain ATCC 10792.</title>
        <authorList>
            <person name="Oh D.-H."/>
            <person name="Park B.-J."/>
            <person name="Shuai W."/>
            <person name="Chelliah R."/>
        </authorList>
    </citation>
    <scope>NUCLEOTIDE SEQUENCE [LARGE SCALE GENOMIC DNA]</scope>
    <source>
        <strain evidence="2 3">ATCC 10792</strain>
    </source>
</reference>
<dbReference type="GeneID" id="75087621"/>
<evidence type="ECO:0000259" key="1">
    <source>
        <dbReference type="PROSITE" id="PS50943"/>
    </source>
</evidence>
<dbReference type="EMBL" id="CP021061">
    <property type="protein sequence ID" value="ARP59791.1"/>
    <property type="molecule type" value="Genomic_DNA"/>
</dbReference>
<dbReference type="InterPro" id="IPR001387">
    <property type="entry name" value="Cro/C1-type_HTH"/>
</dbReference>
<dbReference type="CDD" id="cd00093">
    <property type="entry name" value="HTH_XRE"/>
    <property type="match status" value="1"/>
</dbReference>
<dbReference type="RefSeq" id="WP_000501236.1">
    <property type="nucleotide sequence ID" value="NZ_CP021061.1"/>
</dbReference>
<name>A0A1W6WTA5_BACTU</name>
<dbReference type="Proteomes" id="UP000194143">
    <property type="component" value="Chromosome"/>
</dbReference>